<dbReference type="InterPro" id="IPR011598">
    <property type="entry name" value="bHLH_dom"/>
</dbReference>
<dbReference type="EMBL" id="KV020933">
    <property type="protein sequence ID" value="KZV14306.1"/>
    <property type="molecule type" value="Genomic_DNA"/>
</dbReference>
<evidence type="ECO:0000256" key="1">
    <source>
        <dbReference type="ARBA" id="ARBA00004123"/>
    </source>
</evidence>
<comment type="subcellular location">
    <subcellularLocation>
        <location evidence="1">Nucleus</location>
    </subcellularLocation>
</comment>
<evidence type="ECO:0000256" key="3">
    <source>
        <dbReference type="ARBA" id="ARBA00023163"/>
    </source>
</evidence>
<dbReference type="InterPro" id="IPR036638">
    <property type="entry name" value="HLH_DNA-bd_sf"/>
</dbReference>
<evidence type="ECO:0000313" key="7">
    <source>
        <dbReference type="Proteomes" id="UP000250235"/>
    </source>
</evidence>
<name>A0A2Z6ZYM6_9LAMI</name>
<dbReference type="GO" id="GO:0000976">
    <property type="term" value="F:transcription cis-regulatory region binding"/>
    <property type="evidence" value="ECO:0007669"/>
    <property type="project" value="UniProtKB-ARBA"/>
</dbReference>
<dbReference type="PANTHER" id="PTHR33124:SF5">
    <property type="entry name" value="TRANSCRIPTION FACTOR IBH1-LIKE 1"/>
    <property type="match status" value="1"/>
</dbReference>
<dbReference type="GO" id="GO:0005634">
    <property type="term" value="C:nucleus"/>
    <property type="evidence" value="ECO:0007669"/>
    <property type="project" value="UniProtKB-SubCell"/>
</dbReference>
<protein>
    <recommendedName>
        <fullName evidence="5">BHLH domain-containing protein</fullName>
    </recommendedName>
</protein>
<dbReference type="CDD" id="cd11444">
    <property type="entry name" value="bHLH_AtIBH1_like"/>
    <property type="match status" value="1"/>
</dbReference>
<keyword evidence="3" id="KW-0804">Transcription</keyword>
<evidence type="ECO:0000259" key="5">
    <source>
        <dbReference type="PROSITE" id="PS50888"/>
    </source>
</evidence>
<dbReference type="InterPro" id="IPR044549">
    <property type="entry name" value="bHLH_AtIBH1-like"/>
</dbReference>
<dbReference type="InterPro" id="IPR044660">
    <property type="entry name" value="IBH1-like"/>
</dbReference>
<feature type="domain" description="BHLH" evidence="5">
    <location>
        <begin position="103"/>
        <end position="152"/>
    </location>
</feature>
<dbReference type="GO" id="GO:0046983">
    <property type="term" value="F:protein dimerization activity"/>
    <property type="evidence" value="ECO:0007669"/>
    <property type="project" value="InterPro"/>
</dbReference>
<dbReference type="AlphaFoldDB" id="A0A2Z6ZYM6"/>
<dbReference type="GO" id="GO:0006355">
    <property type="term" value="P:regulation of DNA-templated transcription"/>
    <property type="evidence" value="ECO:0007669"/>
    <property type="project" value="InterPro"/>
</dbReference>
<dbReference type="PANTHER" id="PTHR33124">
    <property type="entry name" value="TRANSCRIPTION FACTOR IBH1-LIKE 1"/>
    <property type="match status" value="1"/>
</dbReference>
<proteinExistence type="predicted"/>
<keyword evidence="7" id="KW-1185">Reference proteome</keyword>
<organism evidence="6 7">
    <name type="scientific">Dorcoceras hygrometricum</name>
    <dbReference type="NCBI Taxonomy" id="472368"/>
    <lineage>
        <taxon>Eukaryota</taxon>
        <taxon>Viridiplantae</taxon>
        <taxon>Streptophyta</taxon>
        <taxon>Embryophyta</taxon>
        <taxon>Tracheophyta</taxon>
        <taxon>Spermatophyta</taxon>
        <taxon>Magnoliopsida</taxon>
        <taxon>eudicotyledons</taxon>
        <taxon>Gunneridae</taxon>
        <taxon>Pentapetalae</taxon>
        <taxon>asterids</taxon>
        <taxon>lamiids</taxon>
        <taxon>Lamiales</taxon>
        <taxon>Gesneriaceae</taxon>
        <taxon>Didymocarpoideae</taxon>
        <taxon>Trichosporeae</taxon>
        <taxon>Loxocarpinae</taxon>
        <taxon>Dorcoceras</taxon>
    </lineage>
</organism>
<dbReference type="InterPro" id="IPR059002">
    <property type="entry name" value="IBH1_N"/>
</dbReference>
<dbReference type="SUPFAM" id="SSF47459">
    <property type="entry name" value="HLH, helix-loop-helix DNA-binding domain"/>
    <property type="match status" value="1"/>
</dbReference>
<sequence length="175" mass="19657">MQNTSLKQEFLKNWIKGLQLHSSFNKNTTIFERRKAIKLSADIAIASTRNSTTRWSRALIADASRDGSNKTLIEKISGREVPHKASLGLIRCSKRILKRSRFARRRAAPVAGLIAKKLVKSRTRALKRLVPGGEGMDEISLIKETIDYIVSLRVQVDVMGRMATAADRLIPFKTI</sequence>
<keyword evidence="2" id="KW-0805">Transcription regulation</keyword>
<dbReference type="Pfam" id="PF26576">
    <property type="entry name" value="IBH1_N"/>
    <property type="match status" value="1"/>
</dbReference>
<keyword evidence="4" id="KW-0539">Nucleus</keyword>
<accession>A0A2Z6ZYM6</accession>
<evidence type="ECO:0000313" key="6">
    <source>
        <dbReference type="EMBL" id="KZV14306.1"/>
    </source>
</evidence>
<evidence type="ECO:0000256" key="4">
    <source>
        <dbReference type="ARBA" id="ARBA00023242"/>
    </source>
</evidence>
<dbReference type="PROSITE" id="PS50888">
    <property type="entry name" value="BHLH"/>
    <property type="match status" value="1"/>
</dbReference>
<reference evidence="6 7" key="1">
    <citation type="journal article" date="2015" name="Proc. Natl. Acad. Sci. U.S.A.">
        <title>The resurrection genome of Boea hygrometrica: A blueprint for survival of dehydration.</title>
        <authorList>
            <person name="Xiao L."/>
            <person name="Yang G."/>
            <person name="Zhang L."/>
            <person name="Yang X."/>
            <person name="Zhao S."/>
            <person name="Ji Z."/>
            <person name="Zhou Q."/>
            <person name="Hu M."/>
            <person name="Wang Y."/>
            <person name="Chen M."/>
            <person name="Xu Y."/>
            <person name="Jin H."/>
            <person name="Xiao X."/>
            <person name="Hu G."/>
            <person name="Bao F."/>
            <person name="Hu Y."/>
            <person name="Wan P."/>
            <person name="Li L."/>
            <person name="Deng X."/>
            <person name="Kuang T."/>
            <person name="Xiang C."/>
            <person name="Zhu J.K."/>
            <person name="Oliver M.J."/>
            <person name="He Y."/>
        </authorList>
    </citation>
    <scope>NUCLEOTIDE SEQUENCE [LARGE SCALE GENOMIC DNA]</scope>
    <source>
        <strain evidence="7">cv. XS01</strain>
    </source>
</reference>
<dbReference type="OrthoDB" id="1922093at2759"/>
<dbReference type="Proteomes" id="UP000250235">
    <property type="component" value="Unassembled WGS sequence"/>
</dbReference>
<gene>
    <name evidence="6" type="ORF">F511_19449</name>
</gene>
<evidence type="ECO:0000256" key="2">
    <source>
        <dbReference type="ARBA" id="ARBA00023015"/>
    </source>
</evidence>